<feature type="compositionally biased region" description="Basic and acidic residues" evidence="3">
    <location>
        <begin position="567"/>
        <end position="576"/>
    </location>
</feature>
<dbReference type="Pfam" id="PF05804">
    <property type="entry name" value="KAP"/>
    <property type="match status" value="1"/>
</dbReference>
<keyword evidence="1" id="KW-0677">Repeat</keyword>
<organism evidence="4 5">
    <name type="scientific">Quercus rubra</name>
    <name type="common">Northern red oak</name>
    <name type="synonym">Quercus borealis</name>
    <dbReference type="NCBI Taxonomy" id="3512"/>
    <lineage>
        <taxon>Eukaryota</taxon>
        <taxon>Viridiplantae</taxon>
        <taxon>Streptophyta</taxon>
        <taxon>Embryophyta</taxon>
        <taxon>Tracheophyta</taxon>
        <taxon>Spermatophyta</taxon>
        <taxon>Magnoliopsida</taxon>
        <taxon>eudicotyledons</taxon>
        <taxon>Gunneridae</taxon>
        <taxon>Pentapetalae</taxon>
        <taxon>rosids</taxon>
        <taxon>fabids</taxon>
        <taxon>Fagales</taxon>
        <taxon>Fagaceae</taxon>
        <taxon>Quercus</taxon>
    </lineage>
</organism>
<protein>
    <recommendedName>
        <fullName evidence="6">ARM repeat superfamily protein</fullName>
    </recommendedName>
</protein>
<dbReference type="SUPFAM" id="SSF48371">
    <property type="entry name" value="ARM repeat"/>
    <property type="match status" value="2"/>
</dbReference>
<gene>
    <name evidence="4" type="ORF">RGQ29_014694</name>
</gene>
<dbReference type="PROSITE" id="PS50176">
    <property type="entry name" value="ARM_REPEAT"/>
    <property type="match status" value="4"/>
</dbReference>
<evidence type="ECO:0000313" key="4">
    <source>
        <dbReference type="EMBL" id="KAK4596750.1"/>
    </source>
</evidence>
<feature type="repeat" description="ARM" evidence="2">
    <location>
        <begin position="812"/>
        <end position="854"/>
    </location>
</feature>
<dbReference type="PANTHER" id="PTHR47451">
    <property type="entry name" value="ARM REPEAT SUPERFAMILY PROTEIN"/>
    <property type="match status" value="1"/>
</dbReference>
<proteinExistence type="predicted"/>
<keyword evidence="5" id="KW-1185">Reference proteome</keyword>
<dbReference type="PANTHER" id="PTHR47451:SF1">
    <property type="entry name" value="ARM REPEAT SUPERFAMILY PROTEIN"/>
    <property type="match status" value="1"/>
</dbReference>
<feature type="region of interest" description="Disordered" evidence="3">
    <location>
        <begin position="82"/>
        <end position="106"/>
    </location>
</feature>
<name>A0AAN7FV15_QUERU</name>
<dbReference type="EMBL" id="JAXUIC010000003">
    <property type="protein sequence ID" value="KAK4596750.1"/>
    <property type="molecule type" value="Genomic_DNA"/>
</dbReference>
<dbReference type="AlphaFoldDB" id="A0AAN7FV15"/>
<feature type="region of interest" description="Disordered" evidence="3">
    <location>
        <begin position="554"/>
        <end position="585"/>
    </location>
</feature>
<dbReference type="Gene3D" id="1.25.10.10">
    <property type="entry name" value="Leucine-rich Repeat Variant"/>
    <property type="match status" value="3"/>
</dbReference>
<evidence type="ECO:0000256" key="1">
    <source>
        <dbReference type="ARBA" id="ARBA00022737"/>
    </source>
</evidence>
<sequence>MLASAATPTPFFPLKFPNAQHSLPNFNTHLEVIPVRTRTKTKLSNPKPTLIFSYATKHHQYHCLNLISCSNRSVIARVSSDGGGGGGGAVDATPQHSKSPDIEEIEKPSPSFGDGYVALFVRMLGLDHDDLDREQAIVALWKYSLGGKKCIDAIMQFPGCINLTVNLLRSKSSSPCEAAAGLLRSISSVNLYRELVAESGAIEEIAGLLSQPSLTPEVKEQSMCTLWNLSVDEKLGVKIANSDILPLLIKSLDDDDIKLKEAAGGVLANLALSQINHSIMVEAGVIQKLAKALTADLEGAKVLRKEARNALLELAKDEYYRILVIEEGLIPVPMIGASAYKSFKPGLYSWPSLPDGTEIKQTSKGPSKYGASEVLLGLNIDDKNVNIEETKMKAIVARSHQQFLARIGAIEIENGEKSQSGCLSEQRLTLLPWVDGVARLVLILELEDESAISRAAESIADASINEHIRVAFKEAGAIKHLVRLLGHNNDSVRLSATQALERLSISNHVCQIIEAEGIIDPLVNTLKHLQTSESLIEKSLNLLARILDPSKEMKSKFNDGPVNGSKKLSDATKNPEDSAVLTGNMSDKPISNVNARPKLWIARHHWEDVLDTAFIARLVDILKNSSPNLQRKASSVLEFVTINDPSMDSIISVDIESGLAAVFQQKVLNDLDSDVEGQQPEKYALEVEEAGLAISAASRLLTKLLDSPQFCQSINSSHFTKLLREILKSNVPLHYKDWVAASLVKLSSLSDRKLDSGNPINMEVTLYETIPRLIEKMKTSFSPEAKEAAVMELNRIIAEGMVDSTQAIASEGGIFPLVNLIEDGSERAVEASLGILYNLSMDSENHSTILAAGAVPALRRIVQLQRPQWPRALHVLRTLPT</sequence>
<dbReference type="InterPro" id="IPR016024">
    <property type="entry name" value="ARM-type_fold"/>
</dbReference>
<dbReference type="InterPro" id="IPR011989">
    <property type="entry name" value="ARM-like"/>
</dbReference>
<dbReference type="SMART" id="SM00185">
    <property type="entry name" value="ARM"/>
    <property type="match status" value="6"/>
</dbReference>
<evidence type="ECO:0000313" key="5">
    <source>
        <dbReference type="Proteomes" id="UP001324115"/>
    </source>
</evidence>
<feature type="repeat" description="ARM" evidence="2">
    <location>
        <begin position="243"/>
        <end position="285"/>
    </location>
</feature>
<accession>A0AAN7FV15</accession>
<comment type="caution">
    <text evidence="4">The sequence shown here is derived from an EMBL/GenBank/DDBJ whole genome shotgun (WGS) entry which is preliminary data.</text>
</comment>
<dbReference type="InterPro" id="IPR000225">
    <property type="entry name" value="Armadillo"/>
</dbReference>
<dbReference type="Proteomes" id="UP001324115">
    <property type="component" value="Unassembled WGS sequence"/>
</dbReference>
<feature type="repeat" description="ARM" evidence="2">
    <location>
        <begin position="476"/>
        <end position="504"/>
    </location>
</feature>
<evidence type="ECO:0000256" key="3">
    <source>
        <dbReference type="SAM" id="MobiDB-lite"/>
    </source>
</evidence>
<evidence type="ECO:0000256" key="2">
    <source>
        <dbReference type="PROSITE-ProRule" id="PRU00259"/>
    </source>
</evidence>
<reference evidence="4 5" key="1">
    <citation type="journal article" date="2023" name="G3 (Bethesda)">
        <title>A haplotype-resolved chromosome-scale genome for Quercus rubra L. provides insights into the genetics of adaptive traits for red oak species.</title>
        <authorList>
            <person name="Kapoor B."/>
            <person name="Jenkins J."/>
            <person name="Schmutz J."/>
            <person name="Zhebentyayeva T."/>
            <person name="Kuelheim C."/>
            <person name="Coggeshall M."/>
            <person name="Heim C."/>
            <person name="Lasky J.R."/>
            <person name="Leites L."/>
            <person name="Islam-Faridi N."/>
            <person name="Romero-Severson J."/>
            <person name="DeLeo V.L."/>
            <person name="Lucas S.M."/>
            <person name="Lazic D."/>
            <person name="Gailing O."/>
            <person name="Carlson J."/>
            <person name="Staton M."/>
        </authorList>
    </citation>
    <scope>NUCLEOTIDE SEQUENCE [LARGE SCALE GENOMIC DNA]</scope>
    <source>
        <strain evidence="4">Pseudo-F2</strain>
    </source>
</reference>
<evidence type="ECO:0008006" key="6">
    <source>
        <dbReference type="Google" id="ProtNLM"/>
    </source>
</evidence>
<feature type="repeat" description="ARM" evidence="2">
    <location>
        <begin position="200"/>
        <end position="233"/>
    </location>
</feature>